<proteinExistence type="predicted"/>
<gene>
    <name evidence="1" type="ORF">HPB47_011874</name>
</gene>
<reference evidence="1 2" key="1">
    <citation type="journal article" date="2020" name="Cell">
        <title>Large-Scale Comparative Analyses of Tick Genomes Elucidate Their Genetic Diversity and Vector Capacities.</title>
        <authorList>
            <consortium name="Tick Genome and Microbiome Consortium (TIGMIC)"/>
            <person name="Jia N."/>
            <person name="Wang J."/>
            <person name="Shi W."/>
            <person name="Du L."/>
            <person name="Sun Y."/>
            <person name="Zhan W."/>
            <person name="Jiang J.F."/>
            <person name="Wang Q."/>
            <person name="Zhang B."/>
            <person name="Ji P."/>
            <person name="Bell-Sakyi L."/>
            <person name="Cui X.M."/>
            <person name="Yuan T.T."/>
            <person name="Jiang B.G."/>
            <person name="Yang W.F."/>
            <person name="Lam T.T."/>
            <person name="Chang Q.C."/>
            <person name="Ding S.J."/>
            <person name="Wang X.J."/>
            <person name="Zhu J.G."/>
            <person name="Ruan X.D."/>
            <person name="Zhao L."/>
            <person name="Wei J.T."/>
            <person name="Ye R.Z."/>
            <person name="Que T.C."/>
            <person name="Du C.H."/>
            <person name="Zhou Y.H."/>
            <person name="Cheng J.X."/>
            <person name="Dai P.F."/>
            <person name="Guo W.B."/>
            <person name="Han X.H."/>
            <person name="Huang E.J."/>
            <person name="Li L.F."/>
            <person name="Wei W."/>
            <person name="Gao Y.C."/>
            <person name="Liu J.Z."/>
            <person name="Shao H.Z."/>
            <person name="Wang X."/>
            <person name="Wang C.C."/>
            <person name="Yang T.C."/>
            <person name="Huo Q.B."/>
            <person name="Li W."/>
            <person name="Chen H.Y."/>
            <person name="Chen S.E."/>
            <person name="Zhou L.G."/>
            <person name="Ni X.B."/>
            <person name="Tian J.H."/>
            <person name="Sheng Y."/>
            <person name="Liu T."/>
            <person name="Pan Y.S."/>
            <person name="Xia L.Y."/>
            <person name="Li J."/>
            <person name="Zhao F."/>
            <person name="Cao W.C."/>
        </authorList>
    </citation>
    <scope>NUCLEOTIDE SEQUENCE [LARGE SCALE GENOMIC DNA]</scope>
    <source>
        <strain evidence="1">Iper-2018</strain>
    </source>
</reference>
<sequence>DEPDAATALAGSRRPRGGTGIGFLFEHRSPDVKTTKSGVESRAPPTDGAAFARGVGRDLYGKEWRRFGKGRPHQCIVHEVGVRALTCAFEGKAEGAEFEYWAGGGSAPVFASFCVMLGLLAICLCCRLCLVALWITDGLADGISNQVVKGERGQDVWLPCDVDSEHDDSPAKVLWYAPAKHAVAKNTDNKHNNNNNNNQNDNNTVLWASLDATPFYMVEDTQRRGIWNGQHAIGISWAGRASFSVARSPAALRIAQVELQDAGTYLCTVAFHRGALRNSTVSLVVG</sequence>
<protein>
    <submittedName>
        <fullName evidence="1">Uncharacterized protein</fullName>
    </submittedName>
</protein>
<dbReference type="EMBL" id="JABSTQ010011468">
    <property type="protein sequence ID" value="KAG0411002.1"/>
    <property type="molecule type" value="Genomic_DNA"/>
</dbReference>
<feature type="non-terminal residue" evidence="1">
    <location>
        <position position="1"/>
    </location>
</feature>
<name>A0AC60NV94_IXOPE</name>
<comment type="caution">
    <text evidence="1">The sequence shown here is derived from an EMBL/GenBank/DDBJ whole genome shotgun (WGS) entry which is preliminary data.</text>
</comment>
<evidence type="ECO:0000313" key="1">
    <source>
        <dbReference type="EMBL" id="KAG0411002.1"/>
    </source>
</evidence>
<feature type="non-terminal residue" evidence="1">
    <location>
        <position position="286"/>
    </location>
</feature>
<dbReference type="Proteomes" id="UP000805193">
    <property type="component" value="Unassembled WGS sequence"/>
</dbReference>
<accession>A0AC60NV94</accession>
<keyword evidence="2" id="KW-1185">Reference proteome</keyword>
<evidence type="ECO:0000313" key="2">
    <source>
        <dbReference type="Proteomes" id="UP000805193"/>
    </source>
</evidence>
<organism evidence="1 2">
    <name type="scientific">Ixodes persulcatus</name>
    <name type="common">Taiga tick</name>
    <dbReference type="NCBI Taxonomy" id="34615"/>
    <lineage>
        <taxon>Eukaryota</taxon>
        <taxon>Metazoa</taxon>
        <taxon>Ecdysozoa</taxon>
        <taxon>Arthropoda</taxon>
        <taxon>Chelicerata</taxon>
        <taxon>Arachnida</taxon>
        <taxon>Acari</taxon>
        <taxon>Parasitiformes</taxon>
        <taxon>Ixodida</taxon>
        <taxon>Ixodoidea</taxon>
        <taxon>Ixodidae</taxon>
        <taxon>Ixodinae</taxon>
        <taxon>Ixodes</taxon>
    </lineage>
</organism>